<dbReference type="Gene3D" id="3.20.20.80">
    <property type="entry name" value="Glycosidases"/>
    <property type="match status" value="1"/>
</dbReference>
<proteinExistence type="predicted"/>
<evidence type="ECO:0000313" key="2">
    <source>
        <dbReference type="Proteomes" id="UP001320159"/>
    </source>
</evidence>
<accession>A0AAP2RBM9</accession>
<dbReference type="PROSITE" id="PS51257">
    <property type="entry name" value="PROKAR_LIPOPROTEIN"/>
    <property type="match status" value="1"/>
</dbReference>
<sequence length="338" mass="38489">MIKHPALSLFTIVIIFMAVTISGCAGQKEVPQNDKTPVDKPYLKGVSLSPKSWEQADVMDFLERTKMTGEIVTWAGDWIELSREGGTGPEFLIYGASEYDYLPVVLVNIYSGDGSLNRPLDDSVKKTYKESIVSFAKKNKPAYIGMGIEINTLYERSPEDFDKFVSLFNDSYYAIKAVSPDTKIFTVFQLEKMKGIDKSLFAGPWNASNAQWELLEKFPQADMIAFTTYPGLRYKDPSEIPSDYYTEIRLHTEKPIAFTETGWFSEIDIAGWESGEQEQAEFVSAFFRLTESVDKEFVIWSFMYDQDIEEPFKSMGLIKSSDGKEKLSWDAWVRSNDI</sequence>
<comment type="caution">
    <text evidence="1">The sequence shown here is derived from an EMBL/GenBank/DDBJ whole genome shotgun (WGS) entry which is preliminary data.</text>
</comment>
<dbReference type="InterPro" id="IPR017853">
    <property type="entry name" value="GH"/>
</dbReference>
<keyword evidence="2" id="KW-1185">Reference proteome</keyword>
<organism evidence="1 2">
    <name type="scientific">Methanooceanicella nereidis</name>
    <dbReference type="NCBI Taxonomy" id="2052831"/>
    <lineage>
        <taxon>Archaea</taxon>
        <taxon>Methanobacteriati</taxon>
        <taxon>Methanobacteriota</taxon>
        <taxon>Stenosarchaea group</taxon>
        <taxon>Methanomicrobia</taxon>
        <taxon>Methanocellales</taxon>
        <taxon>Methanocellaceae</taxon>
        <taxon>Methanooceanicella</taxon>
    </lineage>
</organism>
<protein>
    <submittedName>
        <fullName evidence="1">Uncharacterized protein</fullName>
    </submittedName>
</protein>
<dbReference type="EMBL" id="PGCK01000004">
    <property type="protein sequence ID" value="MCD1294498.1"/>
    <property type="molecule type" value="Genomic_DNA"/>
</dbReference>
<dbReference type="Proteomes" id="UP001320159">
    <property type="component" value="Unassembled WGS sequence"/>
</dbReference>
<name>A0AAP2RBM9_9EURY</name>
<reference evidence="1 2" key="1">
    <citation type="submission" date="2017-11" db="EMBL/GenBank/DDBJ databases">
        <title>Isolation and Characterization of Family Methanocellaceae Species from Potential Methane Hydrate Area Offshore Southwestern Taiwan.</title>
        <authorList>
            <person name="Zhang W.-L."/>
            <person name="Chen W.-C."/>
            <person name="Lai M.-C."/>
            <person name="Chen S.-C."/>
        </authorList>
    </citation>
    <scope>NUCLEOTIDE SEQUENCE [LARGE SCALE GENOMIC DNA]</scope>
    <source>
        <strain evidence="1 2">CWC-04</strain>
    </source>
</reference>
<dbReference type="AlphaFoldDB" id="A0AAP2RBM9"/>
<dbReference type="SUPFAM" id="SSF51445">
    <property type="entry name" value="(Trans)glycosidases"/>
    <property type="match status" value="1"/>
</dbReference>
<evidence type="ECO:0000313" key="1">
    <source>
        <dbReference type="EMBL" id="MCD1294498.1"/>
    </source>
</evidence>
<gene>
    <name evidence="1" type="ORF">CUJ83_05725</name>
</gene>